<gene>
    <name evidence="2" type="ORF">GCM10008938_43490</name>
</gene>
<comment type="caution">
    <text evidence="2">The sequence shown here is derived from an EMBL/GenBank/DDBJ whole genome shotgun (WGS) entry which is preliminary data.</text>
</comment>
<dbReference type="PANTHER" id="PTHR45138">
    <property type="entry name" value="REGULATORY COMPONENTS OF SENSORY TRANSDUCTION SYSTEM"/>
    <property type="match status" value="1"/>
</dbReference>
<dbReference type="InterPro" id="IPR000160">
    <property type="entry name" value="GGDEF_dom"/>
</dbReference>
<evidence type="ECO:0000313" key="2">
    <source>
        <dbReference type="EMBL" id="GGJ52807.1"/>
    </source>
</evidence>
<dbReference type="PANTHER" id="PTHR45138:SF9">
    <property type="entry name" value="DIGUANYLATE CYCLASE DGCM-RELATED"/>
    <property type="match status" value="1"/>
</dbReference>
<feature type="domain" description="GGDEF" evidence="1">
    <location>
        <begin position="293"/>
        <end position="418"/>
    </location>
</feature>
<dbReference type="PROSITE" id="PS50887">
    <property type="entry name" value="GGDEF"/>
    <property type="match status" value="1"/>
</dbReference>
<dbReference type="SUPFAM" id="SSF55781">
    <property type="entry name" value="GAF domain-like"/>
    <property type="match status" value="1"/>
</dbReference>
<sequence>MTSNPDLTSKTITLIFNGDFELLDHTVQDLTLLDFFLSHTEMFRKTSCGILPATGPAVQKAHGYQRETSAKGQLQLIHLHPLENLTWVQLEAELKHANAMLEVMAVLADPSLSAERWVTQVIAHISQAAQADGSFLAVQQGDTMVLCPPQDSVLLAQNPVSQARRARDLLWQVATTGVSVCHDHVQHSPENLPLFLGFDPPDLQSVAMLSLTPSGSERALVFCAYRLGVPWNTGVQDMFERALMALRTALEKRRQWRQLQTAATHDGLTGLANRSAFERDLDLQMAQSLRHGHPLGVLVLDIDGLKKINDEHGHLRGDQLLQSFSRGLRRHMRIGDVCYRLGGDEFAVMLTHSAVGNRRALQKRIRLVMQDVHHQGFKSAGVSLGLAFFPQEGQTPQALLKLADERMYLMKKLHHQHP</sequence>
<protein>
    <recommendedName>
        <fullName evidence="1">GGDEF domain-containing protein</fullName>
    </recommendedName>
</protein>
<reference evidence="3" key="1">
    <citation type="journal article" date="2019" name="Int. J. Syst. Evol. Microbiol.">
        <title>The Global Catalogue of Microorganisms (GCM) 10K type strain sequencing project: providing services to taxonomists for standard genome sequencing and annotation.</title>
        <authorList>
            <consortium name="The Broad Institute Genomics Platform"/>
            <consortium name="The Broad Institute Genome Sequencing Center for Infectious Disease"/>
            <person name="Wu L."/>
            <person name="Ma J."/>
        </authorList>
    </citation>
    <scope>NUCLEOTIDE SEQUENCE [LARGE SCALE GENOMIC DNA]</scope>
    <source>
        <strain evidence="3">JCM 14370</strain>
    </source>
</reference>
<accession>A0ABQ2DCA6</accession>
<dbReference type="CDD" id="cd01949">
    <property type="entry name" value="GGDEF"/>
    <property type="match status" value="1"/>
</dbReference>
<dbReference type="InterPro" id="IPR043128">
    <property type="entry name" value="Rev_trsase/Diguanyl_cyclase"/>
</dbReference>
<evidence type="ECO:0000259" key="1">
    <source>
        <dbReference type="PROSITE" id="PS50887"/>
    </source>
</evidence>
<organism evidence="2 3">
    <name type="scientific">Deinococcus roseus</name>
    <dbReference type="NCBI Taxonomy" id="392414"/>
    <lineage>
        <taxon>Bacteria</taxon>
        <taxon>Thermotogati</taxon>
        <taxon>Deinococcota</taxon>
        <taxon>Deinococci</taxon>
        <taxon>Deinococcales</taxon>
        <taxon>Deinococcaceae</taxon>
        <taxon>Deinococcus</taxon>
    </lineage>
</organism>
<dbReference type="SMART" id="SM00267">
    <property type="entry name" value="GGDEF"/>
    <property type="match status" value="1"/>
</dbReference>
<dbReference type="Gene3D" id="3.30.70.270">
    <property type="match status" value="1"/>
</dbReference>
<keyword evidence="3" id="KW-1185">Reference proteome</keyword>
<dbReference type="InterPro" id="IPR050469">
    <property type="entry name" value="Diguanylate_Cyclase"/>
</dbReference>
<dbReference type="RefSeq" id="WP_189006925.1">
    <property type="nucleotide sequence ID" value="NZ_BMOD01000025.1"/>
</dbReference>
<dbReference type="Pfam" id="PF00990">
    <property type="entry name" value="GGDEF"/>
    <property type="match status" value="1"/>
</dbReference>
<dbReference type="Proteomes" id="UP000632222">
    <property type="component" value="Unassembled WGS sequence"/>
</dbReference>
<dbReference type="EMBL" id="BMOD01000025">
    <property type="protein sequence ID" value="GGJ52807.1"/>
    <property type="molecule type" value="Genomic_DNA"/>
</dbReference>
<evidence type="ECO:0000313" key="3">
    <source>
        <dbReference type="Proteomes" id="UP000632222"/>
    </source>
</evidence>
<dbReference type="SUPFAM" id="SSF55073">
    <property type="entry name" value="Nucleotide cyclase"/>
    <property type="match status" value="1"/>
</dbReference>
<dbReference type="NCBIfam" id="TIGR00254">
    <property type="entry name" value="GGDEF"/>
    <property type="match status" value="1"/>
</dbReference>
<proteinExistence type="predicted"/>
<dbReference type="InterPro" id="IPR029787">
    <property type="entry name" value="Nucleotide_cyclase"/>
</dbReference>
<name>A0ABQ2DCA6_9DEIO</name>